<keyword evidence="1" id="KW-0472">Membrane</keyword>
<evidence type="ECO:0000313" key="2">
    <source>
        <dbReference type="EMBL" id="CAJ0722679.1"/>
    </source>
</evidence>
<evidence type="ECO:0000313" key="3">
    <source>
        <dbReference type="Proteomes" id="UP001189303"/>
    </source>
</evidence>
<keyword evidence="1" id="KW-1133">Transmembrane helix</keyword>
<name>A0ABM9IJP2_RALPI</name>
<organism evidence="2 3">
    <name type="scientific">Ralstonia pickettii</name>
    <name type="common">Burkholderia pickettii</name>
    <dbReference type="NCBI Taxonomy" id="329"/>
    <lineage>
        <taxon>Bacteria</taxon>
        <taxon>Pseudomonadati</taxon>
        <taxon>Pseudomonadota</taxon>
        <taxon>Betaproteobacteria</taxon>
        <taxon>Burkholderiales</taxon>
        <taxon>Burkholderiaceae</taxon>
        <taxon>Ralstonia</taxon>
    </lineage>
</organism>
<dbReference type="Proteomes" id="UP001189303">
    <property type="component" value="Unassembled WGS sequence"/>
</dbReference>
<reference evidence="2 3" key="1">
    <citation type="submission" date="2023-07" db="EMBL/GenBank/DDBJ databases">
        <authorList>
            <person name="Peeters C."/>
        </authorList>
    </citation>
    <scope>NUCLEOTIDE SEQUENCE [LARGE SCALE GENOMIC DNA]</scope>
    <source>
        <strain evidence="2 3">R-38712</strain>
    </source>
</reference>
<accession>A0ABM9IJP2</accession>
<feature type="transmembrane region" description="Helical" evidence="1">
    <location>
        <begin position="31"/>
        <end position="49"/>
    </location>
</feature>
<evidence type="ECO:0000256" key="1">
    <source>
        <dbReference type="SAM" id="Phobius"/>
    </source>
</evidence>
<keyword evidence="3" id="KW-1185">Reference proteome</keyword>
<proteinExistence type="predicted"/>
<keyword evidence="1" id="KW-0812">Transmembrane</keyword>
<sequence length="54" mass="5793">MRYLVAVIAILGGQASFLWAIFGGTNFRVESWPVFLGGIALANVCAFIVKACDD</sequence>
<gene>
    <name evidence="2" type="ORF">R38712_01218</name>
</gene>
<dbReference type="EMBL" id="CATWFT010000002">
    <property type="protein sequence ID" value="CAJ0722679.1"/>
    <property type="molecule type" value="Genomic_DNA"/>
</dbReference>
<comment type="caution">
    <text evidence="2">The sequence shown here is derived from an EMBL/GenBank/DDBJ whole genome shotgun (WGS) entry which is preliminary data.</text>
</comment>
<protein>
    <submittedName>
        <fullName evidence="2">Uncharacterized protein</fullName>
    </submittedName>
</protein>